<dbReference type="Proteomes" id="UP000031512">
    <property type="component" value="Chromosome 3"/>
</dbReference>
<evidence type="ECO:0000313" key="2">
    <source>
        <dbReference type="EMBL" id="AFZ81165.1"/>
    </source>
</evidence>
<sequence>MVRRNNVFEVVRTSRNRRFPRFGNQNRPRGRFSSGNQRSFGNNNVFTVRRVYKTKSFKGGVSSFGRRNFRRNADEKTTIVVKRGGRNFRGSKFERNNNRTPGRFNRRFDRRKQNSKNEKKTQDEMV</sequence>
<feature type="region of interest" description="Disordered" evidence="1">
    <location>
        <begin position="19"/>
        <end position="41"/>
    </location>
</feature>
<feature type="compositionally biased region" description="Polar residues" evidence="1">
    <location>
        <begin position="23"/>
        <end position="41"/>
    </location>
</feature>
<dbReference type="AlphaFoldDB" id="L0B019"/>
<keyword evidence="3" id="KW-1185">Reference proteome</keyword>
<dbReference type="KEGG" id="beq:BEWA_005730"/>
<organism evidence="2 3">
    <name type="scientific">Theileria equi strain WA</name>
    <dbReference type="NCBI Taxonomy" id="1537102"/>
    <lineage>
        <taxon>Eukaryota</taxon>
        <taxon>Sar</taxon>
        <taxon>Alveolata</taxon>
        <taxon>Apicomplexa</taxon>
        <taxon>Aconoidasida</taxon>
        <taxon>Piroplasmida</taxon>
        <taxon>Theileriidae</taxon>
        <taxon>Theileria</taxon>
    </lineage>
</organism>
<dbReference type="GeneID" id="15806402"/>
<feature type="region of interest" description="Disordered" evidence="1">
    <location>
        <begin position="71"/>
        <end position="126"/>
    </location>
</feature>
<gene>
    <name evidence="2" type="ORF">BEWA_005730</name>
</gene>
<accession>L0B019</accession>
<dbReference type="EMBL" id="CP001670">
    <property type="protein sequence ID" value="AFZ81165.1"/>
    <property type="molecule type" value="Genomic_DNA"/>
</dbReference>
<dbReference type="RefSeq" id="XP_004830831.1">
    <property type="nucleotide sequence ID" value="XM_004830774.1"/>
</dbReference>
<evidence type="ECO:0000256" key="1">
    <source>
        <dbReference type="SAM" id="MobiDB-lite"/>
    </source>
</evidence>
<dbReference type="VEuPathDB" id="PiroplasmaDB:BEWA_005730"/>
<proteinExistence type="predicted"/>
<name>L0B019_THEEQ</name>
<protein>
    <submittedName>
        <fullName evidence="2">Uncharacterized protein</fullName>
    </submittedName>
</protein>
<evidence type="ECO:0000313" key="3">
    <source>
        <dbReference type="Proteomes" id="UP000031512"/>
    </source>
</evidence>
<reference evidence="2 3" key="1">
    <citation type="journal article" date="2012" name="BMC Genomics">
        <title>Comparative genomic analysis and phylogenetic position of Theileria equi.</title>
        <authorList>
            <person name="Kappmeyer L.S."/>
            <person name="Thiagarajan M."/>
            <person name="Herndon D.R."/>
            <person name="Ramsay J.D."/>
            <person name="Caler E."/>
            <person name="Djikeng A."/>
            <person name="Gillespie J.J."/>
            <person name="Lau A.O."/>
            <person name="Roalson E.H."/>
            <person name="Silva J.C."/>
            <person name="Silva M.G."/>
            <person name="Suarez C.E."/>
            <person name="Ueti M.W."/>
            <person name="Nene V.M."/>
            <person name="Mealey R.H."/>
            <person name="Knowles D.P."/>
            <person name="Brayton K.A."/>
        </authorList>
    </citation>
    <scope>NUCLEOTIDE SEQUENCE [LARGE SCALE GENOMIC DNA]</scope>
    <source>
        <strain evidence="2 3">WA</strain>
    </source>
</reference>
<feature type="compositionally biased region" description="Basic and acidic residues" evidence="1">
    <location>
        <begin position="111"/>
        <end position="126"/>
    </location>
</feature>